<sequence>MTPFDARILRQTSMNLAREGDRLTAAFEIALAERAPTLHATLSRLRFEERRTFAQVVVGAIADLGTNVADSADLAALRRCRRAYRWEPRHDAIVGQALITALAEILGPAFGEDGRNAWTNGYVSLAETLVAATSNRVDLVA</sequence>
<protein>
    <recommendedName>
        <fullName evidence="3">Globin family profile domain-containing protein</fullName>
    </recommendedName>
</protein>
<evidence type="ECO:0000313" key="1">
    <source>
        <dbReference type="EMBL" id="MCW6507663.1"/>
    </source>
</evidence>
<dbReference type="SUPFAM" id="SSF46458">
    <property type="entry name" value="Globin-like"/>
    <property type="match status" value="1"/>
</dbReference>
<dbReference type="Gene3D" id="1.10.490.10">
    <property type="entry name" value="Globins"/>
    <property type="match status" value="1"/>
</dbReference>
<dbReference type="EMBL" id="JAMOIM010000003">
    <property type="protein sequence ID" value="MCW6507663.1"/>
    <property type="molecule type" value="Genomic_DNA"/>
</dbReference>
<dbReference type="Proteomes" id="UP001165667">
    <property type="component" value="Unassembled WGS sequence"/>
</dbReference>
<gene>
    <name evidence="1" type="ORF">M8523_06460</name>
</gene>
<dbReference type="RefSeq" id="WP_282584026.1">
    <property type="nucleotide sequence ID" value="NZ_JAMOIM010000003.1"/>
</dbReference>
<comment type="caution">
    <text evidence="1">The sequence shown here is derived from an EMBL/GenBank/DDBJ whole genome shotgun (WGS) entry which is preliminary data.</text>
</comment>
<name>A0AA41YVG7_9HYPH</name>
<organism evidence="1 2">
    <name type="scientific">Lichenifustis flavocetrariae</name>
    <dbReference type="NCBI Taxonomy" id="2949735"/>
    <lineage>
        <taxon>Bacteria</taxon>
        <taxon>Pseudomonadati</taxon>
        <taxon>Pseudomonadota</taxon>
        <taxon>Alphaproteobacteria</taxon>
        <taxon>Hyphomicrobiales</taxon>
        <taxon>Lichenihabitantaceae</taxon>
        <taxon>Lichenifustis</taxon>
    </lineage>
</organism>
<accession>A0AA41YVG7</accession>
<keyword evidence="2" id="KW-1185">Reference proteome</keyword>
<proteinExistence type="predicted"/>
<reference evidence="1" key="1">
    <citation type="submission" date="2022-05" db="EMBL/GenBank/DDBJ databases">
        <authorList>
            <person name="Pankratov T."/>
        </authorList>
    </citation>
    <scope>NUCLEOTIDE SEQUENCE</scope>
    <source>
        <strain evidence="1">BP6-180914</strain>
    </source>
</reference>
<dbReference type="GO" id="GO:0019825">
    <property type="term" value="F:oxygen binding"/>
    <property type="evidence" value="ECO:0007669"/>
    <property type="project" value="InterPro"/>
</dbReference>
<dbReference type="GO" id="GO:0020037">
    <property type="term" value="F:heme binding"/>
    <property type="evidence" value="ECO:0007669"/>
    <property type="project" value="InterPro"/>
</dbReference>
<dbReference type="InterPro" id="IPR012292">
    <property type="entry name" value="Globin/Proto"/>
</dbReference>
<evidence type="ECO:0008006" key="3">
    <source>
        <dbReference type="Google" id="ProtNLM"/>
    </source>
</evidence>
<dbReference type="InterPro" id="IPR009050">
    <property type="entry name" value="Globin-like_sf"/>
</dbReference>
<evidence type="ECO:0000313" key="2">
    <source>
        <dbReference type="Proteomes" id="UP001165667"/>
    </source>
</evidence>
<dbReference type="AlphaFoldDB" id="A0AA41YVG7"/>